<protein>
    <submittedName>
        <fullName evidence="1">Uncharacterized protein</fullName>
    </submittedName>
</protein>
<dbReference type="EMBL" id="BK032710">
    <property type="protein sequence ID" value="DAF56204.1"/>
    <property type="molecule type" value="Genomic_DNA"/>
</dbReference>
<name>A0A8S5SYK9_9CAUD</name>
<organism evidence="1">
    <name type="scientific">Podoviridae sp. ctxqo3</name>
    <dbReference type="NCBI Taxonomy" id="2827755"/>
    <lineage>
        <taxon>Viruses</taxon>
        <taxon>Duplodnaviria</taxon>
        <taxon>Heunggongvirae</taxon>
        <taxon>Uroviricota</taxon>
        <taxon>Caudoviricetes</taxon>
    </lineage>
</organism>
<accession>A0A8S5SYK9</accession>
<reference evidence="1" key="1">
    <citation type="journal article" date="2021" name="Proc. Natl. Acad. Sci. U.S.A.">
        <title>A Catalog of Tens of Thousands of Viruses from Human Metagenomes Reveals Hidden Associations with Chronic Diseases.</title>
        <authorList>
            <person name="Tisza M.J."/>
            <person name="Buck C.B."/>
        </authorList>
    </citation>
    <scope>NUCLEOTIDE SEQUENCE</scope>
    <source>
        <strain evidence="1">Ctxqo3</strain>
    </source>
</reference>
<sequence>MNSEINNNFLKKVHSSCVPFNISLHNFVESDFIIM</sequence>
<evidence type="ECO:0000313" key="1">
    <source>
        <dbReference type="EMBL" id="DAF56204.1"/>
    </source>
</evidence>
<proteinExistence type="predicted"/>